<feature type="compositionally biased region" description="Pro residues" evidence="1">
    <location>
        <begin position="254"/>
        <end position="264"/>
    </location>
</feature>
<dbReference type="OMA" id="RPEMKNG"/>
<feature type="compositionally biased region" description="Polar residues" evidence="1">
    <location>
        <begin position="392"/>
        <end position="408"/>
    </location>
</feature>
<accession>Q5KJK8</accession>
<dbReference type="OrthoDB" id="2575599at2759"/>
<sequence length="423" mass="43603">MDIIQNGESSKSPHAQGINGDLTKADGDVEMMDGENGVGVELGRPEMKNGDERKRGTARLIMPHWDVAPVKPIHSSQDLISLLHLDTLYNTYVRPFADLPGDESQPGAGAGADGNDTLQRGKKKGASMPGRKKMEKGYQHLIEDCIDPTPLGYKNDNPSLLPLLNDVLYPSAPPPTLSQEPIEALPKEAFAIAKLEPGTVQDGYAGGQKAGVREAEEKRRRKRAARTTTADIISPINATFPGHSQGRSSTPGTPLLPVPPPTRGFPPGANTARRGTAPPGQGGSGGGSGIQGVHPFARHGPATGAGPGGRPFTQSSKQRPASMEVQGSGGGRKGLPNRSASPMPLSAVASPGGPGGGGGKGGGTLPSASVSASKSGQRQFPPNRNKRPGSADVQSAQMKKSKGGSRSASPMPGAGVGQGQLRR</sequence>
<feature type="compositionally biased region" description="Polar residues" evidence="1">
    <location>
        <begin position="366"/>
        <end position="382"/>
    </location>
</feature>
<protein>
    <recommendedName>
        <fullName evidence="4">Mediator of RNA polymerase II transcription subunit 19</fullName>
    </recommendedName>
</protein>
<dbReference type="PaxDb" id="214684-Q5KJK8"/>
<evidence type="ECO:0008006" key="4">
    <source>
        <dbReference type="Google" id="ProtNLM"/>
    </source>
</evidence>
<feature type="compositionally biased region" description="Polar residues" evidence="1">
    <location>
        <begin position="1"/>
        <end position="13"/>
    </location>
</feature>
<dbReference type="RefSeq" id="XP_024512512.1">
    <property type="nucleotide sequence ID" value="XM_024656878.1"/>
</dbReference>
<feature type="compositionally biased region" description="Gly residues" evidence="1">
    <location>
        <begin position="280"/>
        <end position="290"/>
    </location>
</feature>
<name>Q5KJK8_CRYD1</name>
<dbReference type="AlphaFoldDB" id="Q5KJK8"/>
<dbReference type="VEuPathDB" id="FungiDB:CNC06190"/>
<proteinExistence type="predicted"/>
<organism evidence="2 3">
    <name type="scientific">Cryptococcus deneoformans (strain JEC21 / ATCC MYA-565)</name>
    <name type="common">Cryptococcus neoformans var. neoformans serotype D</name>
    <dbReference type="NCBI Taxonomy" id="214684"/>
    <lineage>
        <taxon>Eukaryota</taxon>
        <taxon>Fungi</taxon>
        <taxon>Dikarya</taxon>
        <taxon>Basidiomycota</taxon>
        <taxon>Agaricomycotina</taxon>
        <taxon>Tremellomycetes</taxon>
        <taxon>Tremellales</taxon>
        <taxon>Cryptococcaceae</taxon>
        <taxon>Cryptococcus</taxon>
        <taxon>Cryptococcus neoformans species complex</taxon>
    </lineage>
</organism>
<dbReference type="KEGG" id="cne:CNC06190"/>
<feature type="region of interest" description="Disordered" evidence="1">
    <location>
        <begin position="1"/>
        <end position="31"/>
    </location>
</feature>
<accession>Q55WN7</accession>
<evidence type="ECO:0000313" key="2">
    <source>
        <dbReference type="EMBL" id="AAW42572.1"/>
    </source>
</evidence>
<feature type="compositionally biased region" description="Basic residues" evidence="1">
    <location>
        <begin position="120"/>
        <end position="132"/>
    </location>
</feature>
<dbReference type="STRING" id="214684.Q5KJK8"/>
<dbReference type="EMBL" id="AE017343">
    <property type="protein sequence ID" value="AAW42572.1"/>
    <property type="molecule type" value="Genomic_DNA"/>
</dbReference>
<dbReference type="eggNOG" id="ENOG502RB6D">
    <property type="taxonomic scope" value="Eukaryota"/>
</dbReference>
<keyword evidence="3" id="KW-1185">Reference proteome</keyword>
<dbReference type="InParanoid" id="Q5KJK8"/>
<dbReference type="GeneID" id="3256247"/>
<feature type="region of interest" description="Disordered" evidence="1">
    <location>
        <begin position="202"/>
        <end position="423"/>
    </location>
</feature>
<dbReference type="Proteomes" id="UP000002149">
    <property type="component" value="Chromosome 3"/>
</dbReference>
<feature type="region of interest" description="Disordered" evidence="1">
    <location>
        <begin position="100"/>
        <end position="132"/>
    </location>
</feature>
<evidence type="ECO:0000313" key="3">
    <source>
        <dbReference type="Proteomes" id="UP000002149"/>
    </source>
</evidence>
<feature type="compositionally biased region" description="Gly residues" evidence="1">
    <location>
        <begin position="352"/>
        <end position="364"/>
    </location>
</feature>
<dbReference type="HOGENOM" id="CLU_637812_0_0_1"/>
<evidence type="ECO:0000256" key="1">
    <source>
        <dbReference type="SAM" id="MobiDB-lite"/>
    </source>
</evidence>
<feature type="compositionally biased region" description="Gly residues" evidence="1">
    <location>
        <begin position="414"/>
        <end position="423"/>
    </location>
</feature>
<gene>
    <name evidence="2" type="ordered locus">CNC06190</name>
</gene>
<reference evidence="2 3" key="1">
    <citation type="journal article" date="2005" name="Science">
        <title>The genome of the basidiomycetous yeast and human pathogen Cryptococcus neoformans.</title>
        <authorList>
            <person name="Loftus B.J."/>
            <person name="Fung E."/>
            <person name="Roncaglia P."/>
            <person name="Rowley D."/>
            <person name="Amedeo P."/>
            <person name="Bruno D."/>
            <person name="Vamathevan J."/>
            <person name="Miranda M."/>
            <person name="Anderson I.J."/>
            <person name="Fraser J.A."/>
            <person name="Allen J.E."/>
            <person name="Bosdet I.E."/>
            <person name="Brent M.R."/>
            <person name="Chiu R."/>
            <person name="Doering T.L."/>
            <person name="Donlin M.J."/>
            <person name="D'Souza C.A."/>
            <person name="Fox D.S."/>
            <person name="Grinberg V."/>
            <person name="Fu J."/>
            <person name="Fukushima M."/>
            <person name="Haas B.J."/>
            <person name="Huang J.C."/>
            <person name="Janbon G."/>
            <person name="Jones S.J."/>
            <person name="Koo H.L."/>
            <person name="Krzywinski M.I."/>
            <person name="Kwon-Chung J.K."/>
            <person name="Lengeler K.B."/>
            <person name="Maiti R."/>
            <person name="Marra M.A."/>
            <person name="Marra R.E."/>
            <person name="Mathewson C.A."/>
            <person name="Mitchell T.G."/>
            <person name="Pertea M."/>
            <person name="Riggs F.R."/>
            <person name="Salzberg S.L."/>
            <person name="Schein J.E."/>
            <person name="Shvartsbeyn A."/>
            <person name="Shin H."/>
            <person name="Shumway M."/>
            <person name="Specht C.A."/>
            <person name="Suh B.B."/>
            <person name="Tenney A."/>
            <person name="Utterback T.R."/>
            <person name="Wickes B.L."/>
            <person name="Wortman J.R."/>
            <person name="Wye N.H."/>
            <person name="Kronstad J.W."/>
            <person name="Lodge J.K."/>
            <person name="Heitman J."/>
            <person name="Davis R.W."/>
            <person name="Fraser C.M."/>
            <person name="Hyman R.W."/>
        </authorList>
    </citation>
    <scope>NUCLEOTIDE SEQUENCE [LARGE SCALE GENOMIC DNA]</scope>
    <source>
        <strain evidence="3">JEC21 / ATCC MYA-565</strain>
    </source>
</reference>